<feature type="transmembrane region" description="Helical" evidence="8">
    <location>
        <begin position="223"/>
        <end position="240"/>
    </location>
</feature>
<feature type="transmembrane region" description="Helical" evidence="8">
    <location>
        <begin position="33"/>
        <end position="52"/>
    </location>
</feature>
<dbReference type="GO" id="GO:0030425">
    <property type="term" value="C:dendrite"/>
    <property type="evidence" value="ECO:0007669"/>
    <property type="project" value="TreeGrafter"/>
</dbReference>
<feature type="transmembrane region" description="Helical" evidence="8">
    <location>
        <begin position="331"/>
        <end position="349"/>
    </location>
</feature>
<sequence>MLKFLKCVCYFGKFLGITPFLGNSRWLIIASKIYALLLIAIFTLGAVLQLIYKREFYTHMIPIKVVVDILIDLSLYSFSVVALISVTFFHDRKWKKIIKYFEEIENILTINPTNEVPYYFAIAVMIIGIWLIVFSDVYSFYKNGNDGYIQKFGICVWQLFGLLYYHITLFLFTKLFLIYYKNLRTDLKKQIDIFRNSATVDIFSNVQYIWNALRTATDHFSDIFGWPLLFSFLYVSLILISCLESTFKINDELNVVLTRILFVLLFLICSVIFIFMCDFVLQEAQKSFRMVVKLQEEVTTGNKEIEKLLYGFSNNFPKFSVARFFCINRSAIFGLLSNVITFVIVILQFEG</sequence>
<gene>
    <name evidence="9" type="ORF">Zmor_007087</name>
</gene>
<dbReference type="Proteomes" id="UP001168821">
    <property type="component" value="Unassembled WGS sequence"/>
</dbReference>
<dbReference type="GO" id="GO:0007635">
    <property type="term" value="P:chemosensory behavior"/>
    <property type="evidence" value="ECO:0007669"/>
    <property type="project" value="TreeGrafter"/>
</dbReference>
<dbReference type="GO" id="GO:0008049">
    <property type="term" value="P:male courtship behavior"/>
    <property type="evidence" value="ECO:0007669"/>
    <property type="project" value="TreeGrafter"/>
</dbReference>
<proteinExistence type="inferred from homology"/>
<name>A0AA38IR21_9CUCU</name>
<organism evidence="9 10">
    <name type="scientific">Zophobas morio</name>
    <dbReference type="NCBI Taxonomy" id="2755281"/>
    <lineage>
        <taxon>Eukaryota</taxon>
        <taxon>Metazoa</taxon>
        <taxon>Ecdysozoa</taxon>
        <taxon>Arthropoda</taxon>
        <taxon>Hexapoda</taxon>
        <taxon>Insecta</taxon>
        <taxon>Pterygota</taxon>
        <taxon>Neoptera</taxon>
        <taxon>Endopterygota</taxon>
        <taxon>Coleoptera</taxon>
        <taxon>Polyphaga</taxon>
        <taxon>Cucujiformia</taxon>
        <taxon>Tenebrionidae</taxon>
        <taxon>Zophobas</taxon>
    </lineage>
</organism>
<evidence type="ECO:0000256" key="7">
    <source>
        <dbReference type="ARBA" id="ARBA00023224"/>
    </source>
</evidence>
<evidence type="ECO:0000256" key="2">
    <source>
        <dbReference type="ARBA" id="ARBA00022475"/>
    </source>
</evidence>
<evidence type="ECO:0000256" key="8">
    <source>
        <dbReference type="RuleBase" id="RU363108"/>
    </source>
</evidence>
<dbReference type="GO" id="GO:0050909">
    <property type="term" value="P:sensory perception of taste"/>
    <property type="evidence" value="ECO:0007669"/>
    <property type="project" value="InterPro"/>
</dbReference>
<keyword evidence="3 8" id="KW-0812">Transmembrane</keyword>
<dbReference type="PANTHER" id="PTHR21143:SF104">
    <property type="entry name" value="GUSTATORY RECEPTOR 8A-RELATED"/>
    <property type="match status" value="1"/>
</dbReference>
<comment type="caution">
    <text evidence="9">The sequence shown here is derived from an EMBL/GenBank/DDBJ whole genome shotgun (WGS) entry which is preliminary data.</text>
</comment>
<feature type="transmembrane region" description="Helical" evidence="8">
    <location>
        <begin position="260"/>
        <end position="281"/>
    </location>
</feature>
<keyword evidence="6 8" id="KW-0675">Receptor</keyword>
<dbReference type="InterPro" id="IPR013604">
    <property type="entry name" value="7TM_chemorcpt"/>
</dbReference>
<reference evidence="9" key="1">
    <citation type="journal article" date="2023" name="G3 (Bethesda)">
        <title>Whole genome assemblies of Zophobas morio and Tenebrio molitor.</title>
        <authorList>
            <person name="Kaur S."/>
            <person name="Stinson S.A."/>
            <person name="diCenzo G.C."/>
        </authorList>
    </citation>
    <scope>NUCLEOTIDE SEQUENCE</scope>
    <source>
        <strain evidence="9">QUZm001</strain>
    </source>
</reference>
<keyword evidence="4 8" id="KW-1133">Transmembrane helix</keyword>
<comment type="subcellular location">
    <subcellularLocation>
        <location evidence="1 8">Cell membrane</location>
        <topology evidence="1 8">Multi-pass membrane protein</topology>
    </subcellularLocation>
</comment>
<dbReference type="GO" id="GO:0043025">
    <property type="term" value="C:neuronal cell body"/>
    <property type="evidence" value="ECO:0007669"/>
    <property type="project" value="TreeGrafter"/>
</dbReference>
<evidence type="ECO:0000256" key="1">
    <source>
        <dbReference type="ARBA" id="ARBA00004651"/>
    </source>
</evidence>
<keyword evidence="10" id="KW-1185">Reference proteome</keyword>
<evidence type="ECO:0000313" key="9">
    <source>
        <dbReference type="EMBL" id="KAJ3662758.1"/>
    </source>
</evidence>
<protein>
    <recommendedName>
        <fullName evidence="8">Gustatory receptor</fullName>
    </recommendedName>
</protein>
<dbReference type="GO" id="GO:0030424">
    <property type="term" value="C:axon"/>
    <property type="evidence" value="ECO:0007669"/>
    <property type="project" value="TreeGrafter"/>
</dbReference>
<dbReference type="AlphaFoldDB" id="A0AA38IR21"/>
<evidence type="ECO:0000256" key="5">
    <source>
        <dbReference type="ARBA" id="ARBA00023136"/>
    </source>
</evidence>
<feature type="transmembrane region" description="Helical" evidence="8">
    <location>
        <begin position="64"/>
        <end position="89"/>
    </location>
</feature>
<dbReference type="Pfam" id="PF08395">
    <property type="entry name" value="7tm_7"/>
    <property type="match status" value="1"/>
</dbReference>
<evidence type="ECO:0000256" key="4">
    <source>
        <dbReference type="ARBA" id="ARBA00022989"/>
    </source>
</evidence>
<feature type="transmembrane region" description="Helical" evidence="8">
    <location>
        <begin position="161"/>
        <end position="180"/>
    </location>
</feature>
<evidence type="ECO:0000256" key="6">
    <source>
        <dbReference type="ARBA" id="ARBA00023170"/>
    </source>
</evidence>
<comment type="function">
    <text evidence="8">Gustatory receptor which mediates acceptance or avoidance behavior, depending on its substrates.</text>
</comment>
<accession>A0AA38IR21</accession>
<keyword evidence="5 8" id="KW-0472">Membrane</keyword>
<evidence type="ECO:0000256" key="3">
    <source>
        <dbReference type="ARBA" id="ARBA00022692"/>
    </source>
</evidence>
<keyword evidence="2 8" id="KW-1003">Cell membrane</keyword>
<keyword evidence="7 8" id="KW-0807">Transducer</keyword>
<dbReference type="EMBL" id="JALNTZ010000002">
    <property type="protein sequence ID" value="KAJ3662758.1"/>
    <property type="molecule type" value="Genomic_DNA"/>
</dbReference>
<comment type="similarity">
    <text evidence="8">Belongs to the insect chemoreceptor superfamily. Gustatory receptor (GR) family.</text>
</comment>
<dbReference type="GO" id="GO:0005886">
    <property type="term" value="C:plasma membrane"/>
    <property type="evidence" value="ECO:0007669"/>
    <property type="project" value="UniProtKB-SubCell"/>
</dbReference>
<dbReference type="GO" id="GO:0007165">
    <property type="term" value="P:signal transduction"/>
    <property type="evidence" value="ECO:0007669"/>
    <property type="project" value="UniProtKB-KW"/>
</dbReference>
<evidence type="ECO:0000313" key="10">
    <source>
        <dbReference type="Proteomes" id="UP001168821"/>
    </source>
</evidence>
<feature type="transmembrane region" description="Helical" evidence="8">
    <location>
        <begin position="118"/>
        <end position="141"/>
    </location>
</feature>
<dbReference type="PANTHER" id="PTHR21143">
    <property type="entry name" value="INVERTEBRATE GUSTATORY RECEPTOR"/>
    <property type="match status" value="1"/>
</dbReference>